<dbReference type="Proteomes" id="UP000289016">
    <property type="component" value="Unassembled WGS sequence"/>
</dbReference>
<dbReference type="AlphaFoldDB" id="A0AB37VBY1"/>
<proteinExistence type="predicted"/>
<dbReference type="EMBL" id="QKPI01000089">
    <property type="protein sequence ID" value="RWT73397.1"/>
    <property type="molecule type" value="Genomic_DNA"/>
</dbReference>
<organism evidence="1 2">
    <name type="scientific">Enterobacter cloacae</name>
    <dbReference type="NCBI Taxonomy" id="550"/>
    <lineage>
        <taxon>Bacteria</taxon>
        <taxon>Pseudomonadati</taxon>
        <taxon>Pseudomonadota</taxon>
        <taxon>Gammaproteobacteria</taxon>
        <taxon>Enterobacterales</taxon>
        <taxon>Enterobacteriaceae</taxon>
        <taxon>Enterobacter</taxon>
        <taxon>Enterobacter cloacae complex</taxon>
    </lineage>
</organism>
<name>A0AB37VBY1_ENTCL</name>
<accession>A0AB37VBY1</accession>
<gene>
    <name evidence="1" type="ORF">DN595_23925</name>
</gene>
<comment type="caution">
    <text evidence="1">The sequence shown here is derived from an EMBL/GenBank/DDBJ whole genome shotgun (WGS) entry which is preliminary data.</text>
</comment>
<evidence type="ECO:0000313" key="1">
    <source>
        <dbReference type="EMBL" id="RWT73397.1"/>
    </source>
</evidence>
<sequence>MFKARETGLCFLCGHDVGWRCAYPTYKPHIVGLVSVAPPGIKRAGCDKVRISWLRSKRKKPVLSYELLSRIWR</sequence>
<reference evidence="1 2" key="1">
    <citation type="submission" date="2018-06" db="EMBL/GenBank/DDBJ databases">
        <title>Carbapenemase-producing Enterobacteriaceae present in wastewater treatment plant effluent and nearby surface waters in the US.</title>
        <authorList>
            <person name="Mathys D.A."/>
            <person name="Mollenkopf D.F."/>
            <person name="Feicht S.M."/>
            <person name="Adams R.J."/>
            <person name="Albers A.L."/>
            <person name="Grooters S.V."/>
            <person name="Stuever D.M."/>
            <person name="Daniels J.B."/>
            <person name="Wittum T.E."/>
        </authorList>
    </citation>
    <scope>NUCLEOTIDE SEQUENCE [LARGE SCALE GENOMIC DNA]</scope>
    <source>
        <strain evidence="1 2">GEO_23_Down_A</strain>
    </source>
</reference>
<evidence type="ECO:0000313" key="2">
    <source>
        <dbReference type="Proteomes" id="UP000289016"/>
    </source>
</evidence>
<protein>
    <submittedName>
        <fullName evidence="1">Uncharacterized protein</fullName>
    </submittedName>
</protein>